<keyword evidence="2" id="KW-0732">Signal</keyword>
<dbReference type="EMBL" id="JAVRIF010000010">
    <property type="protein sequence ID" value="MDT0604956.1"/>
    <property type="molecule type" value="Genomic_DNA"/>
</dbReference>
<evidence type="ECO:0000256" key="1">
    <source>
        <dbReference type="ARBA" id="ARBA00010333"/>
    </source>
</evidence>
<organism evidence="3 4">
    <name type="scientific">Thalassotalea castellviae</name>
    <dbReference type="NCBI Taxonomy" id="3075612"/>
    <lineage>
        <taxon>Bacteria</taxon>
        <taxon>Pseudomonadati</taxon>
        <taxon>Pseudomonadota</taxon>
        <taxon>Gammaproteobacteria</taxon>
        <taxon>Alteromonadales</taxon>
        <taxon>Colwelliaceae</taxon>
        <taxon>Thalassotalea</taxon>
    </lineage>
</organism>
<proteinExistence type="inferred from homology"/>
<name>A0ABU3A452_9GAMM</name>
<accession>A0ABU3A452</accession>
<feature type="signal peptide" evidence="2">
    <location>
        <begin position="1"/>
        <end position="17"/>
    </location>
</feature>
<evidence type="ECO:0008006" key="5">
    <source>
        <dbReference type="Google" id="ProtNLM"/>
    </source>
</evidence>
<evidence type="ECO:0000313" key="4">
    <source>
        <dbReference type="Proteomes" id="UP001266357"/>
    </source>
</evidence>
<dbReference type="Gene3D" id="3.40.190.10">
    <property type="entry name" value="Periplasmic binding protein-like II"/>
    <property type="match status" value="4"/>
</dbReference>
<dbReference type="RefSeq" id="WP_311583946.1">
    <property type="nucleotide sequence ID" value="NZ_JAVRIF010000010.1"/>
</dbReference>
<evidence type="ECO:0000256" key="2">
    <source>
        <dbReference type="SAM" id="SignalP"/>
    </source>
</evidence>
<feature type="chain" id="PRO_5047022508" description="Solute-binding protein family 3/N-terminal domain-containing protein" evidence="2">
    <location>
        <begin position="18"/>
        <end position="496"/>
    </location>
</feature>
<protein>
    <recommendedName>
        <fullName evidence="5">Solute-binding protein family 3/N-terminal domain-containing protein</fullName>
    </recommendedName>
</protein>
<dbReference type="PANTHER" id="PTHR35936:SF6">
    <property type="entry name" value="AMINO ACID ABC TRANSPORTER SUBSTRATE-BINDING PAAT FAMILY PROTEIN"/>
    <property type="match status" value="1"/>
</dbReference>
<gene>
    <name evidence="3" type="ORF">RM573_15240</name>
</gene>
<dbReference type="Proteomes" id="UP001266357">
    <property type="component" value="Unassembled WGS sequence"/>
</dbReference>
<dbReference type="PANTHER" id="PTHR35936">
    <property type="entry name" value="MEMBRANE-BOUND LYTIC MUREIN TRANSGLYCOSYLASE F"/>
    <property type="match status" value="1"/>
</dbReference>
<comment type="similarity">
    <text evidence="1">Belongs to the bacterial solute-binding protein 3 family.</text>
</comment>
<reference evidence="3 4" key="1">
    <citation type="submission" date="2023-09" db="EMBL/GenBank/DDBJ databases">
        <authorList>
            <person name="Rey-Velasco X."/>
        </authorList>
    </citation>
    <scope>NUCLEOTIDE SEQUENCE [LARGE SCALE GENOMIC DNA]</scope>
    <source>
        <strain evidence="3 4">W431</strain>
    </source>
</reference>
<sequence>MKLIAVFFTLFCCFAYADNIKVGADAWADVTETDGSGIYFKLLNEIYGAENIEVNIESFHRSLKSFEDKKIDLLLGVFREDVKHAIIPNWYINTDDPILVFYRKDSPNKPNIHNLSDFSNSWVRGYHFERFINDRSDTYKVNSADEGFILLANNRIDTFIDYLDNVPTALTDKFEYFELLPPRRLYIAFQKNQRGQKLANIFDKNMSLLRKSGKLKTLYAGLYEKSELDTFEENKEKMVILTDEISLLRGNKQQVLPVNQTLKNNLNLLFDQLDGYDFEFKLVDNYADITENIGQDNLCYSDMLKTSERAKHYLFSQPFALYLGLQIYSKTPLPTNEYNQVNLLALLNTHQDKKIGLVSGRSLGEKIDQQLSQLSEKQIISTPTKLNRTLAIFNHDRFDYLIEYPQYIDLLWPNISQTKLYSYPLEGGRLYSVGHMMCPKTDTNQTFLNHFNQNVQTLVNSGALYNVLTNEVSDVKQTEFTRYFHQVFKPKTIVLE</sequence>
<evidence type="ECO:0000313" key="3">
    <source>
        <dbReference type="EMBL" id="MDT0604956.1"/>
    </source>
</evidence>
<keyword evidence="4" id="KW-1185">Reference proteome</keyword>
<comment type="caution">
    <text evidence="3">The sequence shown here is derived from an EMBL/GenBank/DDBJ whole genome shotgun (WGS) entry which is preliminary data.</text>
</comment>
<dbReference type="SUPFAM" id="SSF53850">
    <property type="entry name" value="Periplasmic binding protein-like II"/>
    <property type="match status" value="2"/>
</dbReference>